<gene>
    <name evidence="2" type="ORF">SD72_00930</name>
</gene>
<keyword evidence="1" id="KW-0472">Membrane</keyword>
<evidence type="ECO:0000313" key="3">
    <source>
        <dbReference type="Proteomes" id="UP000032120"/>
    </source>
</evidence>
<dbReference type="EMBL" id="JXSQ01000001">
    <property type="protein sequence ID" value="KIP53789.1"/>
    <property type="molecule type" value="Genomic_DNA"/>
</dbReference>
<name>A0A0D0IQB9_9MICO</name>
<keyword evidence="3" id="KW-1185">Reference proteome</keyword>
<proteinExistence type="predicted"/>
<keyword evidence="1" id="KW-0812">Transmembrane</keyword>
<comment type="caution">
    <text evidence="2">The sequence shown here is derived from an EMBL/GenBank/DDBJ whole genome shotgun (WGS) entry which is preliminary data.</text>
</comment>
<dbReference type="AlphaFoldDB" id="A0A0D0IQB9"/>
<feature type="transmembrane region" description="Helical" evidence="1">
    <location>
        <begin position="454"/>
        <end position="475"/>
    </location>
</feature>
<keyword evidence="1" id="KW-1133">Transmembrane helix</keyword>
<evidence type="ECO:0000256" key="1">
    <source>
        <dbReference type="SAM" id="Phobius"/>
    </source>
</evidence>
<sequence>MVARLFRLRVALAGGLFRGSYARGIRVAFLLLLAFAGAGVAPFLVSWFTDPGALRNVLDVTIGAVVLALALLVPLFDSRRNLAPRQFALFRARPANVAWSMLLTTVASWPFLVFLTWLIALWVARPEWAAAGGILPLAIVLAALFGVVAARFASGLSQLVIGERFAGGFRLTGGVLFVAVLPLLVFVVAESLRSETNQVLVDAARVLAWTPFGAGFAAINDAAAGDLSTAALRVGVLGGSVLVLLLAWFGVAARSLRTIERPRDILSARRGLGWFERFPARPAPVIAARQLTYWQRDPRYRIALVALPVAPIAIVVAFLVAGADMYLAALLPLPIFMLLLGWSQHNDIAMDSTAIWEHVASGIRGWADRAGRLAPAILFGVPAAIIGSSITVTFLGDWRVLPAVIGLNVGVLCVATGVASVFSALMPYPATRPGDSPFVQPQWSGSGSGASQTLSMLAALLLSVAPVWVSAAAIADVSFLGNIWALVFGVGFGLVVLLAGVAIGGKIFDKQGPEILAVTQIFD</sequence>
<feature type="transmembrane region" description="Helical" evidence="1">
    <location>
        <begin position="128"/>
        <end position="150"/>
    </location>
</feature>
<evidence type="ECO:0008006" key="4">
    <source>
        <dbReference type="Google" id="ProtNLM"/>
    </source>
</evidence>
<feature type="transmembrane region" description="Helical" evidence="1">
    <location>
        <begin position="325"/>
        <end position="342"/>
    </location>
</feature>
<protein>
    <recommendedName>
        <fullName evidence="4">ABC-2 type transport system permease protein</fullName>
    </recommendedName>
</protein>
<dbReference type="OrthoDB" id="3261041at2"/>
<feature type="transmembrane region" description="Helical" evidence="1">
    <location>
        <begin position="373"/>
        <end position="395"/>
    </location>
</feature>
<feature type="transmembrane region" description="Helical" evidence="1">
    <location>
        <begin position="300"/>
        <end position="319"/>
    </location>
</feature>
<accession>A0A0D0IQB9</accession>
<feature type="transmembrane region" description="Helical" evidence="1">
    <location>
        <begin position="57"/>
        <end position="76"/>
    </location>
</feature>
<feature type="transmembrane region" description="Helical" evidence="1">
    <location>
        <begin position="481"/>
        <end position="503"/>
    </location>
</feature>
<dbReference type="RefSeq" id="WP_042542536.1">
    <property type="nucleotide sequence ID" value="NZ_JXSQ01000001.1"/>
</dbReference>
<dbReference type="Proteomes" id="UP000032120">
    <property type="component" value="Unassembled WGS sequence"/>
</dbReference>
<feature type="transmembrane region" description="Helical" evidence="1">
    <location>
        <begin position="230"/>
        <end position="253"/>
    </location>
</feature>
<feature type="transmembrane region" description="Helical" evidence="1">
    <location>
        <begin position="97"/>
        <end position="122"/>
    </location>
</feature>
<evidence type="ECO:0000313" key="2">
    <source>
        <dbReference type="EMBL" id="KIP53789.1"/>
    </source>
</evidence>
<feature type="transmembrane region" description="Helical" evidence="1">
    <location>
        <begin position="171"/>
        <end position="189"/>
    </location>
</feature>
<reference evidence="2 3" key="1">
    <citation type="submission" date="2015-01" db="EMBL/GenBank/DDBJ databases">
        <title>Draft genome sequence of Leucobacter komagatae strain VKM ST2845.</title>
        <authorList>
            <person name="Karlyshev A.V."/>
            <person name="Kudryashova E.B."/>
        </authorList>
    </citation>
    <scope>NUCLEOTIDE SEQUENCE [LARGE SCALE GENOMIC DNA]</scope>
    <source>
        <strain evidence="2 3">VKM ST2845</strain>
    </source>
</reference>
<organism evidence="2 3">
    <name type="scientific">Leucobacter komagatae</name>
    <dbReference type="NCBI Taxonomy" id="55969"/>
    <lineage>
        <taxon>Bacteria</taxon>
        <taxon>Bacillati</taxon>
        <taxon>Actinomycetota</taxon>
        <taxon>Actinomycetes</taxon>
        <taxon>Micrococcales</taxon>
        <taxon>Microbacteriaceae</taxon>
        <taxon>Leucobacter</taxon>
    </lineage>
</organism>
<feature type="transmembrane region" description="Helical" evidence="1">
    <location>
        <begin position="401"/>
        <end position="425"/>
    </location>
</feature>
<feature type="transmembrane region" description="Helical" evidence="1">
    <location>
        <begin position="27"/>
        <end position="45"/>
    </location>
</feature>